<evidence type="ECO:0000256" key="1">
    <source>
        <dbReference type="SAM" id="MobiDB-lite"/>
    </source>
</evidence>
<evidence type="ECO:0000313" key="2">
    <source>
        <dbReference type="EMBL" id="KAJ2934809.1"/>
    </source>
</evidence>
<dbReference type="OrthoDB" id="2576496at2759"/>
<proteinExistence type="predicted"/>
<evidence type="ECO:0000313" key="3">
    <source>
        <dbReference type="Proteomes" id="UP001140091"/>
    </source>
</evidence>
<dbReference type="Proteomes" id="UP001140091">
    <property type="component" value="Unassembled WGS sequence"/>
</dbReference>
<name>A0A9W8MND6_9AGAR</name>
<feature type="region of interest" description="Disordered" evidence="1">
    <location>
        <begin position="68"/>
        <end position="128"/>
    </location>
</feature>
<dbReference type="EMBL" id="JANBPK010000709">
    <property type="protein sequence ID" value="KAJ2934809.1"/>
    <property type="molecule type" value="Genomic_DNA"/>
</dbReference>
<organism evidence="2 3">
    <name type="scientific">Candolleomyces eurysporus</name>
    <dbReference type="NCBI Taxonomy" id="2828524"/>
    <lineage>
        <taxon>Eukaryota</taxon>
        <taxon>Fungi</taxon>
        <taxon>Dikarya</taxon>
        <taxon>Basidiomycota</taxon>
        <taxon>Agaricomycotina</taxon>
        <taxon>Agaricomycetes</taxon>
        <taxon>Agaricomycetidae</taxon>
        <taxon>Agaricales</taxon>
        <taxon>Agaricineae</taxon>
        <taxon>Psathyrellaceae</taxon>
        <taxon>Candolleomyces</taxon>
    </lineage>
</organism>
<reference evidence="2" key="1">
    <citation type="submission" date="2022-06" db="EMBL/GenBank/DDBJ databases">
        <title>Genome Sequence of Candolleomyces eurysporus.</title>
        <authorList>
            <person name="Buettner E."/>
        </authorList>
    </citation>
    <scope>NUCLEOTIDE SEQUENCE</scope>
    <source>
        <strain evidence="2">VTCC 930004</strain>
    </source>
</reference>
<sequence>MIEHLDTAHLSRIPLVCPIVGCSSQRLLKASDLPQHLRDYHEDVCTKPPPLGLDLFIPTLRPRVPCLEPPPPLPSGPIYGLTPVRKGLKKQTPRTDPPSPSKRIPRNPRQVPGSSASLAAEDEESEVDMDIEDLEPLSNVPNIQKRRTIIARNDDVKSDKRSHLLFSIPEEKANQMMVVGKRDEKFDKDLSRPGPMLDPSVYGERTPPVSIYFPVFKRMVEGLIEKTNKEKNPNAKSLS</sequence>
<comment type="caution">
    <text evidence="2">The sequence shown here is derived from an EMBL/GenBank/DDBJ whole genome shotgun (WGS) entry which is preliminary data.</text>
</comment>
<accession>A0A9W8MND6</accession>
<keyword evidence="3" id="KW-1185">Reference proteome</keyword>
<feature type="non-terminal residue" evidence="2">
    <location>
        <position position="1"/>
    </location>
</feature>
<dbReference type="AlphaFoldDB" id="A0A9W8MND6"/>
<gene>
    <name evidence="2" type="ORF">H1R20_g2221</name>
</gene>
<evidence type="ECO:0008006" key="4">
    <source>
        <dbReference type="Google" id="ProtNLM"/>
    </source>
</evidence>
<protein>
    <recommendedName>
        <fullName evidence="4">C2H2-type domain-containing protein</fullName>
    </recommendedName>
</protein>